<dbReference type="PROSITE" id="PS50181">
    <property type="entry name" value="FBOX"/>
    <property type="match status" value="1"/>
</dbReference>
<evidence type="ECO:0000313" key="3">
    <source>
        <dbReference type="RefSeq" id="XP_027771418.1"/>
    </source>
</evidence>
<evidence type="ECO:0000313" key="2">
    <source>
        <dbReference type="Proteomes" id="UP000694930"/>
    </source>
</evidence>
<dbReference type="RefSeq" id="XP_027771418.1">
    <property type="nucleotide sequence ID" value="XM_027915617.1"/>
</dbReference>
<sequence>KTPQTILNEKFSLTIRVLPAELITEILSRIPVKSLLKFSWRSAEICVESLVCPLSAEGRKNAIKRKARKTQEVKVAHCRLLESKQ</sequence>
<feature type="domain" description="F-box" evidence="1">
    <location>
        <begin position="12"/>
        <end position="39"/>
    </location>
</feature>
<proteinExistence type="predicted"/>
<gene>
    <name evidence="3" type="primary">LOC107012148</name>
</gene>
<dbReference type="GeneID" id="107012148"/>
<reference evidence="3" key="2">
    <citation type="submission" date="2025-08" db="UniProtKB">
        <authorList>
            <consortium name="RefSeq"/>
        </authorList>
    </citation>
    <scope>IDENTIFICATION</scope>
</reference>
<protein>
    <submittedName>
        <fullName evidence="3">Uncharacterized protein LOC107012148</fullName>
    </submittedName>
</protein>
<keyword evidence="2" id="KW-1185">Reference proteome</keyword>
<evidence type="ECO:0000259" key="1">
    <source>
        <dbReference type="PROSITE" id="PS50181"/>
    </source>
</evidence>
<dbReference type="Proteomes" id="UP000694930">
    <property type="component" value="Chromosome 3"/>
</dbReference>
<organism evidence="2 3">
    <name type="scientific">Solanum pennellii</name>
    <name type="common">Tomato</name>
    <name type="synonym">Lycopersicon pennellii</name>
    <dbReference type="NCBI Taxonomy" id="28526"/>
    <lineage>
        <taxon>Eukaryota</taxon>
        <taxon>Viridiplantae</taxon>
        <taxon>Streptophyta</taxon>
        <taxon>Embryophyta</taxon>
        <taxon>Tracheophyta</taxon>
        <taxon>Spermatophyta</taxon>
        <taxon>Magnoliopsida</taxon>
        <taxon>eudicotyledons</taxon>
        <taxon>Gunneridae</taxon>
        <taxon>Pentapetalae</taxon>
        <taxon>asterids</taxon>
        <taxon>lamiids</taxon>
        <taxon>Solanales</taxon>
        <taxon>Solanaceae</taxon>
        <taxon>Solanoideae</taxon>
        <taxon>Solaneae</taxon>
        <taxon>Solanum</taxon>
        <taxon>Solanum subgen. Lycopersicon</taxon>
    </lineage>
</organism>
<reference evidence="2" key="1">
    <citation type="journal article" date="2014" name="Nat. Genet.">
        <title>The genome of the stress-tolerant wild tomato species Solanum pennellii.</title>
        <authorList>
            <person name="Bolger A."/>
            <person name="Scossa F."/>
            <person name="Bolger M.E."/>
            <person name="Lanz C."/>
            <person name="Maumus F."/>
            <person name="Tohge T."/>
            <person name="Quesneville H."/>
            <person name="Alseekh S."/>
            <person name="Sorensen I."/>
            <person name="Lichtenstein G."/>
            <person name="Fich E.A."/>
            <person name="Conte M."/>
            <person name="Keller H."/>
            <person name="Schneeberger K."/>
            <person name="Schwacke R."/>
            <person name="Ofner I."/>
            <person name="Vrebalov J."/>
            <person name="Xu Y."/>
            <person name="Osorio S."/>
            <person name="Aflitos S.A."/>
            <person name="Schijlen E."/>
            <person name="Jimenez-Gomez J.M."/>
            <person name="Ryngajllo M."/>
            <person name="Kimura S."/>
            <person name="Kumar R."/>
            <person name="Koenig D."/>
            <person name="Headland L.R."/>
            <person name="Maloof J.N."/>
            <person name="Sinha N."/>
            <person name="van Ham R.C."/>
            <person name="Lankhorst R.K."/>
            <person name="Mao L."/>
            <person name="Vogel A."/>
            <person name="Arsova B."/>
            <person name="Panstruga R."/>
            <person name="Fei Z."/>
            <person name="Rose J.K."/>
            <person name="Zamir D."/>
            <person name="Carrari F."/>
            <person name="Giovannoni J.J."/>
            <person name="Weigel D."/>
            <person name="Usadel B."/>
            <person name="Fernie A.R."/>
        </authorList>
    </citation>
    <scope>NUCLEOTIDE SEQUENCE [LARGE SCALE GENOMIC DNA]</scope>
    <source>
        <strain evidence="2">cv. LA0716</strain>
    </source>
</reference>
<accession>A0ABM1V6Q0</accession>
<name>A0ABM1V6Q0_SOLPN</name>
<dbReference type="InterPro" id="IPR001810">
    <property type="entry name" value="F-box_dom"/>
</dbReference>
<feature type="non-terminal residue" evidence="3">
    <location>
        <position position="1"/>
    </location>
</feature>